<dbReference type="InterPro" id="IPR000504">
    <property type="entry name" value="RRM_dom"/>
</dbReference>
<dbReference type="Gene3D" id="3.30.70.330">
    <property type="match status" value="1"/>
</dbReference>
<keyword evidence="10" id="KW-0808">Transferase</keyword>
<evidence type="ECO:0000256" key="22">
    <source>
        <dbReference type="ARBA" id="ARBA00033036"/>
    </source>
</evidence>
<evidence type="ECO:0000256" key="3">
    <source>
        <dbReference type="ARBA" id="ARBA00004324"/>
    </source>
</evidence>
<sequence>MELDADTQALAKGGFHCLLCDINVPNQASLEDHLKGRKHQKLRSVRDTRKTQEQHSVFVSGFQRGTTELQLIDHFQRFGPVASVIMDKDQGVYAIVQFNNTESLQVALAEPQHCMAGQRLRVKPRETKEFKYIPKKKQDPSKQQLISLEELTPALCQADTVGEQMQRLVELFELSESERRLRELLVSLLQEIFSEFFPECKVLPFGSSVNSFDIHSCDLDLFLDLENTKTFQAKAKSTAAQAGEGLSEDAQSEDSILSDIDLESATSTEVLELVATVLQKCVPGVHKVQAVPSARRPVVKFIHKESGLQGDISINNRLAVRNTRFLQLCCSLDERLRPLVYAVRYWAKQKQLAGNPCGGGPLLNNYALTLLVIFFLQNRQPPVLPSVNHLKSLAGEEDRCIIDDWDCTFPCDSSILPASENTEHLCTLLSEFYNFYGQFDFAGAVISPRHGRALPITDFLNSEGDRNPRLGPLNILDPFELCHNVAGNLNERTEQRLRRQCQEAAKYCRSLQYQRKSTKGKVWGLVRLFHQQGGSAASHGQSGEAGADRMIIGIPFKLSALSGDTRKQLQGSGDFRQLWFSEVCGAMLCVLENVLQISCSPVKRVSEEGTKPNASGEQSSHSSETSFNEIAEQESANLDVPCVKDPLKGGTENETKSQELKGKPCLQEANNNEDVHSKDSPIASLQDEPQSGVKRPRLSEETPQPSSSKKQRLDPAHPQAAVGWQCTLWHKVWAGRRKVRRDLLKGLKEDSRPDGGSIELESKVTEAIAQQEKEAKVSGAVLEFTLHAEVVGGTEDTRTLAKFTPLVDGSNLFQDFFHFLESFLPRMTGKFLEKSG</sequence>
<keyword evidence="17" id="KW-0460">Magnesium</keyword>
<gene>
    <name evidence="28" type="ORF">HHUSO_G31198</name>
</gene>
<dbReference type="Pfam" id="PF22600">
    <property type="entry name" value="MTPAP-like_central"/>
    <property type="match status" value="1"/>
</dbReference>
<dbReference type="SUPFAM" id="SSF54928">
    <property type="entry name" value="RNA-binding domain, RBD"/>
    <property type="match status" value="1"/>
</dbReference>
<feature type="domain" description="RRM" evidence="27">
    <location>
        <begin position="55"/>
        <end position="127"/>
    </location>
</feature>
<evidence type="ECO:0000256" key="26">
    <source>
        <dbReference type="SAM" id="MobiDB-lite"/>
    </source>
</evidence>
<keyword evidence="9" id="KW-0507">mRNA processing</keyword>
<evidence type="ECO:0000256" key="12">
    <source>
        <dbReference type="ARBA" id="ARBA00022723"/>
    </source>
</evidence>
<proteinExistence type="inferred from homology"/>
<evidence type="ECO:0000256" key="24">
    <source>
        <dbReference type="ARBA" id="ARBA00049105"/>
    </source>
</evidence>
<evidence type="ECO:0000256" key="9">
    <source>
        <dbReference type="ARBA" id="ARBA00022664"/>
    </source>
</evidence>
<dbReference type="SUPFAM" id="SSF81301">
    <property type="entry name" value="Nucleotidyltransferase"/>
    <property type="match status" value="1"/>
</dbReference>
<evidence type="ECO:0000256" key="16">
    <source>
        <dbReference type="ARBA" id="ARBA00022840"/>
    </source>
</evidence>
<evidence type="ECO:0000259" key="27">
    <source>
        <dbReference type="PROSITE" id="PS50102"/>
    </source>
</evidence>
<dbReference type="InterPro" id="IPR002058">
    <property type="entry name" value="PAP_assoc"/>
</dbReference>
<dbReference type="Gene3D" id="3.30.160.60">
    <property type="entry name" value="Classic Zinc Finger"/>
    <property type="match status" value="1"/>
</dbReference>
<keyword evidence="29" id="KW-1185">Reference proteome</keyword>
<dbReference type="InterPro" id="IPR013087">
    <property type="entry name" value="Znf_C2H2_type"/>
</dbReference>
<name>A0ABR0YC76_HUSHU</name>
<protein>
    <recommendedName>
        <fullName evidence="8">Speckle targeted PIP5K1A-regulated poly(A) polymerase</fullName>
        <ecNumber evidence="6">2.7.7.19</ecNumber>
        <ecNumber evidence="7">2.7.7.52</ecNumber>
    </recommendedName>
    <alternativeName>
        <fullName evidence="21">RNA-binding motif protein 21</fullName>
    </alternativeName>
    <alternativeName>
        <fullName evidence="22">U6 snRNA-specific terminal uridylyltransferase 1</fullName>
    </alternativeName>
</protein>
<dbReference type="SMART" id="SM00360">
    <property type="entry name" value="RRM"/>
    <property type="match status" value="1"/>
</dbReference>
<evidence type="ECO:0000256" key="19">
    <source>
        <dbReference type="ARBA" id="ARBA00023211"/>
    </source>
</evidence>
<evidence type="ECO:0000256" key="1">
    <source>
        <dbReference type="ARBA" id="ARBA00001936"/>
    </source>
</evidence>
<accession>A0ABR0YC76</accession>
<dbReference type="InterPro" id="IPR043519">
    <property type="entry name" value="NT_sf"/>
</dbReference>
<dbReference type="CDD" id="cd05402">
    <property type="entry name" value="NT_PAP_TUTase"/>
    <property type="match status" value="1"/>
</dbReference>
<comment type="cofactor">
    <cofactor evidence="2">
        <name>Mg(2+)</name>
        <dbReference type="ChEBI" id="CHEBI:18420"/>
    </cofactor>
</comment>
<dbReference type="EMBL" id="JAHFZB010000036">
    <property type="protein sequence ID" value="KAK6470242.1"/>
    <property type="molecule type" value="Genomic_DNA"/>
</dbReference>
<evidence type="ECO:0000256" key="7">
    <source>
        <dbReference type="ARBA" id="ARBA00012472"/>
    </source>
</evidence>
<dbReference type="PANTHER" id="PTHR12271">
    <property type="entry name" value="POLY A POLYMERASE CID PAP -RELATED"/>
    <property type="match status" value="1"/>
</dbReference>
<organism evidence="28 29">
    <name type="scientific">Huso huso</name>
    <name type="common">Beluga</name>
    <name type="synonym">Acipenser huso</name>
    <dbReference type="NCBI Taxonomy" id="61971"/>
    <lineage>
        <taxon>Eukaryota</taxon>
        <taxon>Metazoa</taxon>
        <taxon>Chordata</taxon>
        <taxon>Craniata</taxon>
        <taxon>Vertebrata</taxon>
        <taxon>Euteleostomi</taxon>
        <taxon>Actinopterygii</taxon>
        <taxon>Chondrostei</taxon>
        <taxon>Acipenseriformes</taxon>
        <taxon>Acipenseridae</taxon>
        <taxon>Huso</taxon>
    </lineage>
</organism>
<feature type="compositionally biased region" description="Basic and acidic residues" evidence="26">
    <location>
        <begin position="645"/>
        <end position="662"/>
    </location>
</feature>
<dbReference type="InterPro" id="IPR054708">
    <property type="entry name" value="MTPAP-like_central"/>
</dbReference>
<dbReference type="InterPro" id="IPR012677">
    <property type="entry name" value="Nucleotide-bd_a/b_plait_sf"/>
</dbReference>
<evidence type="ECO:0000256" key="2">
    <source>
        <dbReference type="ARBA" id="ARBA00001946"/>
    </source>
</evidence>
<dbReference type="Proteomes" id="UP001369086">
    <property type="component" value="Unassembled WGS sequence"/>
</dbReference>
<evidence type="ECO:0000256" key="21">
    <source>
        <dbReference type="ARBA" id="ARBA00030790"/>
    </source>
</evidence>
<dbReference type="InterPro" id="IPR003604">
    <property type="entry name" value="Matrin/U1-like-C_Znf_C2H2"/>
</dbReference>
<dbReference type="InterPro" id="IPR034388">
    <property type="entry name" value="Star-PAP_RRM"/>
</dbReference>
<feature type="compositionally biased region" description="Low complexity" evidence="26">
    <location>
        <begin position="615"/>
        <end position="629"/>
    </location>
</feature>
<evidence type="ECO:0000256" key="6">
    <source>
        <dbReference type="ARBA" id="ARBA00012388"/>
    </source>
</evidence>
<dbReference type="SUPFAM" id="SSF81631">
    <property type="entry name" value="PAP/OAS1 substrate-binding domain"/>
    <property type="match status" value="1"/>
</dbReference>
<comment type="subcellular location">
    <subcellularLocation>
        <location evidence="3">Nucleus speckle</location>
    </subcellularLocation>
    <subcellularLocation>
        <location evidence="4">Nucleus</location>
        <location evidence="4">Nucleolus</location>
    </subcellularLocation>
</comment>
<keyword evidence="20" id="KW-0539">Nucleus</keyword>
<keyword evidence="15" id="KW-0862">Zinc</keyword>
<dbReference type="PROSITE" id="PS00028">
    <property type="entry name" value="ZINC_FINGER_C2H2_1"/>
    <property type="match status" value="1"/>
</dbReference>
<dbReference type="SMART" id="SM00451">
    <property type="entry name" value="ZnF_U1"/>
    <property type="match status" value="1"/>
</dbReference>
<dbReference type="Pfam" id="PF12874">
    <property type="entry name" value="zf-met"/>
    <property type="match status" value="1"/>
</dbReference>
<keyword evidence="12" id="KW-0479">Metal-binding</keyword>
<evidence type="ECO:0000256" key="10">
    <source>
        <dbReference type="ARBA" id="ARBA00022679"/>
    </source>
</evidence>
<evidence type="ECO:0000256" key="8">
    <source>
        <dbReference type="ARBA" id="ARBA00021679"/>
    </source>
</evidence>
<evidence type="ECO:0000256" key="25">
    <source>
        <dbReference type="PROSITE-ProRule" id="PRU00176"/>
    </source>
</evidence>
<dbReference type="InterPro" id="IPR035979">
    <property type="entry name" value="RBD_domain_sf"/>
</dbReference>
<dbReference type="PROSITE" id="PS50102">
    <property type="entry name" value="RRM"/>
    <property type="match status" value="1"/>
</dbReference>
<reference evidence="28 29" key="1">
    <citation type="submission" date="2021-05" db="EMBL/GenBank/DDBJ databases">
        <authorList>
            <person name="Zahm M."/>
            <person name="Klopp C."/>
            <person name="Cabau C."/>
            <person name="Kuhl H."/>
            <person name="Suciu R."/>
            <person name="Ciorpac M."/>
            <person name="Holostenco D."/>
            <person name="Gessner J."/>
            <person name="Wuertz S."/>
            <person name="Hohne C."/>
            <person name="Stock M."/>
            <person name="Gislard M."/>
            <person name="Lluch J."/>
            <person name="Milhes M."/>
            <person name="Lampietro C."/>
            <person name="Lopez Roques C."/>
            <person name="Donnadieu C."/>
            <person name="Du K."/>
            <person name="Schartl M."/>
            <person name="Guiguen Y."/>
        </authorList>
    </citation>
    <scope>NUCLEOTIDE SEQUENCE [LARGE SCALE GENOMIC DNA]</scope>
    <source>
        <strain evidence="28">Hh-F2</strain>
        <tissue evidence="28">Blood</tissue>
    </source>
</reference>
<keyword evidence="16" id="KW-0067">ATP-binding</keyword>
<dbReference type="Pfam" id="PF03828">
    <property type="entry name" value="PAP_assoc"/>
    <property type="match status" value="1"/>
</dbReference>
<feature type="region of interest" description="Disordered" evidence="26">
    <location>
        <begin position="606"/>
        <end position="717"/>
    </location>
</feature>
<evidence type="ECO:0000256" key="5">
    <source>
        <dbReference type="ARBA" id="ARBA00008593"/>
    </source>
</evidence>
<comment type="similarity">
    <text evidence="5">Belongs to the DNA polymerase type-B-like family.</text>
</comment>
<dbReference type="Gene3D" id="1.10.1410.10">
    <property type="match status" value="1"/>
</dbReference>
<dbReference type="Pfam" id="PF00076">
    <property type="entry name" value="RRM_1"/>
    <property type="match status" value="1"/>
</dbReference>
<evidence type="ECO:0000313" key="28">
    <source>
        <dbReference type="EMBL" id="KAK6470242.1"/>
    </source>
</evidence>
<comment type="cofactor">
    <cofactor evidence="1">
        <name>Mn(2+)</name>
        <dbReference type="ChEBI" id="CHEBI:29035"/>
    </cofactor>
</comment>
<evidence type="ECO:0000256" key="14">
    <source>
        <dbReference type="ARBA" id="ARBA00022771"/>
    </source>
</evidence>
<dbReference type="EC" id="2.7.7.19" evidence="6"/>
<evidence type="ECO:0000256" key="20">
    <source>
        <dbReference type="ARBA" id="ARBA00023242"/>
    </source>
</evidence>
<evidence type="ECO:0000256" key="11">
    <source>
        <dbReference type="ARBA" id="ARBA00022695"/>
    </source>
</evidence>
<keyword evidence="18 25" id="KW-0694">RNA-binding</keyword>
<keyword evidence="13" id="KW-0547">Nucleotide-binding</keyword>
<keyword evidence="14" id="KW-0863">Zinc-finger</keyword>
<keyword evidence="11" id="KW-0548">Nucleotidyltransferase</keyword>
<dbReference type="EC" id="2.7.7.52" evidence="7"/>
<evidence type="ECO:0000256" key="23">
    <source>
        <dbReference type="ARBA" id="ARBA00048830"/>
    </source>
</evidence>
<comment type="caution">
    <text evidence="28">The sequence shown here is derived from an EMBL/GenBank/DDBJ whole genome shotgun (WGS) entry which is preliminary data.</text>
</comment>
<comment type="catalytic activity">
    <reaction evidence="23">
        <text>RNA(n) + ATP = RNA(n)-3'-adenine ribonucleotide + diphosphate</text>
        <dbReference type="Rhea" id="RHEA:11332"/>
        <dbReference type="Rhea" id="RHEA-COMP:14527"/>
        <dbReference type="Rhea" id="RHEA-COMP:17347"/>
        <dbReference type="ChEBI" id="CHEBI:30616"/>
        <dbReference type="ChEBI" id="CHEBI:33019"/>
        <dbReference type="ChEBI" id="CHEBI:140395"/>
        <dbReference type="ChEBI" id="CHEBI:173115"/>
        <dbReference type="EC" id="2.7.7.19"/>
    </reaction>
</comment>
<dbReference type="CDD" id="cd12279">
    <property type="entry name" value="RRM_TUT1"/>
    <property type="match status" value="1"/>
</dbReference>
<evidence type="ECO:0000256" key="18">
    <source>
        <dbReference type="ARBA" id="ARBA00022884"/>
    </source>
</evidence>
<evidence type="ECO:0000256" key="15">
    <source>
        <dbReference type="ARBA" id="ARBA00022833"/>
    </source>
</evidence>
<keyword evidence="19" id="KW-0464">Manganese</keyword>
<comment type="catalytic activity">
    <reaction evidence="24">
        <text>RNA(n) + UTP = RNA(n)-3'-uridine ribonucleotide + diphosphate</text>
        <dbReference type="Rhea" id="RHEA:14785"/>
        <dbReference type="Rhea" id="RHEA-COMP:14527"/>
        <dbReference type="Rhea" id="RHEA-COMP:17348"/>
        <dbReference type="ChEBI" id="CHEBI:33019"/>
        <dbReference type="ChEBI" id="CHEBI:46398"/>
        <dbReference type="ChEBI" id="CHEBI:140395"/>
        <dbReference type="ChEBI" id="CHEBI:173116"/>
        <dbReference type="EC" id="2.7.7.52"/>
    </reaction>
</comment>
<evidence type="ECO:0000256" key="17">
    <source>
        <dbReference type="ARBA" id="ARBA00022842"/>
    </source>
</evidence>
<dbReference type="Gene3D" id="3.30.460.10">
    <property type="entry name" value="Beta Polymerase, domain 2"/>
    <property type="match status" value="1"/>
</dbReference>
<dbReference type="PANTHER" id="PTHR12271:SF127">
    <property type="entry name" value="SPECKLE TARGETED PIP5K1A-REGULATED POLY(A) POLYMERASE"/>
    <property type="match status" value="1"/>
</dbReference>
<evidence type="ECO:0000313" key="29">
    <source>
        <dbReference type="Proteomes" id="UP001369086"/>
    </source>
</evidence>
<evidence type="ECO:0000256" key="4">
    <source>
        <dbReference type="ARBA" id="ARBA00004604"/>
    </source>
</evidence>
<evidence type="ECO:0000256" key="13">
    <source>
        <dbReference type="ARBA" id="ARBA00022741"/>
    </source>
</evidence>